<dbReference type="Proteomes" id="UP000246569">
    <property type="component" value="Unassembled WGS sequence"/>
</dbReference>
<comment type="similarity">
    <text evidence="2 9 14">Belongs to the glutamyl-tRNA reductase family.</text>
</comment>
<dbReference type="InterPro" id="IPR006151">
    <property type="entry name" value="Shikm_DH/Glu-tRNA_Rdtase"/>
</dbReference>
<feature type="domain" description="Glutamyl-tRNA reductase N-terminal" evidence="17">
    <location>
        <begin position="6"/>
        <end position="154"/>
    </location>
</feature>
<dbReference type="PIRSF" id="PIRSF000445">
    <property type="entry name" value="4pyrrol_synth_GluRdtase"/>
    <property type="match status" value="1"/>
</dbReference>
<keyword evidence="5 9" id="KW-0560">Oxidoreductase</keyword>
<dbReference type="SUPFAM" id="SSF69742">
    <property type="entry name" value="Glutamyl tRNA-reductase catalytic, N-terminal domain"/>
    <property type="match status" value="1"/>
</dbReference>
<feature type="binding site" evidence="9 12">
    <location>
        <begin position="187"/>
        <end position="192"/>
    </location>
    <ligand>
        <name>NADP(+)</name>
        <dbReference type="ChEBI" id="CHEBI:58349"/>
    </ligand>
</feature>
<keyword evidence="4 9" id="KW-0521">NADP</keyword>
<evidence type="ECO:0000256" key="2">
    <source>
        <dbReference type="ARBA" id="ARBA00005916"/>
    </source>
</evidence>
<dbReference type="InterPro" id="IPR000343">
    <property type="entry name" value="4pyrrol_synth_GluRdtase"/>
</dbReference>
<evidence type="ECO:0000313" key="18">
    <source>
        <dbReference type="EMBL" id="PWV58689.1"/>
    </source>
</evidence>
<dbReference type="Pfam" id="PF05201">
    <property type="entry name" value="GlutR_N"/>
    <property type="match status" value="1"/>
</dbReference>
<evidence type="ECO:0000256" key="5">
    <source>
        <dbReference type="ARBA" id="ARBA00023002"/>
    </source>
</evidence>
<dbReference type="InterPro" id="IPR015895">
    <property type="entry name" value="4pyrrol_synth_GluRdtase_N"/>
</dbReference>
<comment type="domain">
    <text evidence="9">Possesses an unusual extended V-shaped dimeric structure with each monomer consisting of three distinct domains arranged along a curved 'spinal' alpha-helix. The N-terminal catalytic domain specifically recognizes the glutamate moiety of the substrate. The second domain is the NADPH-binding domain, and the third C-terminal domain is responsible for dimerization.</text>
</comment>
<dbReference type="CDD" id="cd05213">
    <property type="entry name" value="NAD_bind_Glutamyl_tRNA_reduct"/>
    <property type="match status" value="1"/>
</dbReference>
<dbReference type="Pfam" id="PF01488">
    <property type="entry name" value="Shikimate_DH"/>
    <property type="match status" value="1"/>
</dbReference>
<dbReference type="SUPFAM" id="SSF69075">
    <property type="entry name" value="Glutamyl tRNA-reductase dimerization domain"/>
    <property type="match status" value="1"/>
</dbReference>
<feature type="binding site" evidence="9 11">
    <location>
        <position position="118"/>
    </location>
    <ligand>
        <name>substrate</name>
    </ligand>
</feature>
<gene>
    <name evidence="9" type="primary">hemA</name>
    <name evidence="18" type="ORF">C7443_11415</name>
</gene>
<dbReference type="InterPro" id="IPR018214">
    <property type="entry name" value="GluRdtase_CS"/>
</dbReference>
<comment type="miscellaneous">
    <text evidence="9">During catalysis, the active site Cys acts as a nucleophile attacking the alpha-carbonyl group of tRNA-bound glutamate with the formation of a thioester intermediate between enzyme and glutamate, and the concomitant release of tRNA(Glu). The thioester intermediate is finally reduced by direct hydride transfer from NADPH, to form the product GSA.</text>
</comment>
<keyword evidence="6 9" id="KW-0627">Porphyrin biosynthesis</keyword>
<evidence type="ECO:0000256" key="4">
    <source>
        <dbReference type="ARBA" id="ARBA00022857"/>
    </source>
</evidence>
<dbReference type="AlphaFoldDB" id="A0A317MQF7"/>
<dbReference type="RefSeq" id="WP_110020234.1">
    <property type="nucleotide sequence ID" value="NZ_QGTJ01000014.1"/>
</dbReference>
<evidence type="ECO:0000259" key="17">
    <source>
        <dbReference type="Pfam" id="PF05201"/>
    </source>
</evidence>
<dbReference type="GO" id="GO:0008883">
    <property type="term" value="F:glutamyl-tRNA reductase activity"/>
    <property type="evidence" value="ECO:0007669"/>
    <property type="project" value="UniProtKB-UniRule"/>
</dbReference>
<dbReference type="Gene3D" id="3.30.460.30">
    <property type="entry name" value="Glutamyl-tRNA reductase, N-terminal domain"/>
    <property type="match status" value="1"/>
</dbReference>
<evidence type="ECO:0000256" key="1">
    <source>
        <dbReference type="ARBA" id="ARBA00005059"/>
    </source>
</evidence>
<evidence type="ECO:0000256" key="13">
    <source>
        <dbReference type="PIRSR" id="PIRSR000445-4"/>
    </source>
</evidence>
<evidence type="ECO:0000256" key="10">
    <source>
        <dbReference type="PIRSR" id="PIRSR000445-1"/>
    </source>
</evidence>
<dbReference type="FunFam" id="3.30.460.30:FF:000001">
    <property type="entry name" value="Glutamyl-tRNA reductase"/>
    <property type="match status" value="1"/>
</dbReference>
<keyword evidence="19" id="KW-1185">Reference proteome</keyword>
<evidence type="ECO:0000256" key="11">
    <source>
        <dbReference type="PIRSR" id="PIRSR000445-2"/>
    </source>
</evidence>
<comment type="catalytic activity">
    <reaction evidence="7 9 14">
        <text>(S)-4-amino-5-oxopentanoate + tRNA(Glu) + NADP(+) = L-glutamyl-tRNA(Glu) + NADPH + H(+)</text>
        <dbReference type="Rhea" id="RHEA:12344"/>
        <dbReference type="Rhea" id="RHEA-COMP:9663"/>
        <dbReference type="Rhea" id="RHEA-COMP:9680"/>
        <dbReference type="ChEBI" id="CHEBI:15378"/>
        <dbReference type="ChEBI" id="CHEBI:57501"/>
        <dbReference type="ChEBI" id="CHEBI:57783"/>
        <dbReference type="ChEBI" id="CHEBI:58349"/>
        <dbReference type="ChEBI" id="CHEBI:78442"/>
        <dbReference type="ChEBI" id="CHEBI:78520"/>
        <dbReference type="EC" id="1.2.1.70"/>
    </reaction>
</comment>
<comment type="pathway">
    <text evidence="1 9 14">Porphyrin-containing compound metabolism; protoporphyrin-IX biosynthesis; 5-aminolevulinate from L-glutamyl-tRNA(Glu): step 1/2.</text>
</comment>
<evidence type="ECO:0000259" key="15">
    <source>
        <dbReference type="Pfam" id="PF00745"/>
    </source>
</evidence>
<name>A0A317MQF7_9GAMM</name>
<evidence type="ECO:0000256" key="14">
    <source>
        <dbReference type="RuleBase" id="RU000584"/>
    </source>
</evidence>
<evidence type="ECO:0000256" key="8">
    <source>
        <dbReference type="ARBA" id="ARBA00068659"/>
    </source>
</evidence>
<dbReference type="Pfam" id="PF00745">
    <property type="entry name" value="GlutR_dimer"/>
    <property type="match status" value="1"/>
</dbReference>
<evidence type="ECO:0000256" key="6">
    <source>
        <dbReference type="ARBA" id="ARBA00023244"/>
    </source>
</evidence>
<feature type="domain" description="Tetrapyrrole biosynthesis glutamyl-tRNA reductase dimerisation" evidence="15">
    <location>
        <begin position="318"/>
        <end position="415"/>
    </location>
</feature>
<protein>
    <recommendedName>
        <fullName evidence="8 9">Glutamyl-tRNA reductase</fullName>
        <shortName evidence="9">GluTR</shortName>
        <ecNumber evidence="3 9">1.2.1.70</ecNumber>
    </recommendedName>
</protein>
<dbReference type="UniPathway" id="UPA00251">
    <property type="reaction ID" value="UER00316"/>
</dbReference>
<dbReference type="Gene3D" id="3.40.50.720">
    <property type="entry name" value="NAD(P)-binding Rossmann-like Domain"/>
    <property type="match status" value="1"/>
</dbReference>
<proteinExistence type="inferred from homology"/>
<feature type="site" description="Important for activity" evidence="9 13">
    <location>
        <position position="97"/>
    </location>
</feature>
<dbReference type="HAMAP" id="MF_00087">
    <property type="entry name" value="Glu_tRNA_reductase"/>
    <property type="match status" value="1"/>
</dbReference>
<comment type="caution">
    <text evidence="18">The sequence shown here is derived from an EMBL/GenBank/DDBJ whole genome shotgun (WGS) entry which is preliminary data.</text>
</comment>
<dbReference type="EC" id="1.2.1.70" evidence="3 9"/>
<feature type="binding site" evidence="9 11">
    <location>
        <begin position="112"/>
        <end position="114"/>
    </location>
    <ligand>
        <name>substrate</name>
    </ligand>
</feature>
<dbReference type="InterPro" id="IPR036453">
    <property type="entry name" value="GluRdtase_dimer_dom_sf"/>
</dbReference>
<dbReference type="PANTHER" id="PTHR43013">
    <property type="entry name" value="GLUTAMYL-TRNA REDUCTASE"/>
    <property type="match status" value="1"/>
</dbReference>
<dbReference type="PROSITE" id="PS00747">
    <property type="entry name" value="GLUTR"/>
    <property type="match status" value="1"/>
</dbReference>
<evidence type="ECO:0000259" key="16">
    <source>
        <dbReference type="Pfam" id="PF01488"/>
    </source>
</evidence>
<dbReference type="GO" id="GO:0050661">
    <property type="term" value="F:NADP binding"/>
    <property type="evidence" value="ECO:0007669"/>
    <property type="project" value="InterPro"/>
</dbReference>
<feature type="domain" description="Quinate/shikimate 5-dehydrogenase/glutamyl-tRNA reductase" evidence="16">
    <location>
        <begin position="170"/>
        <end position="304"/>
    </location>
</feature>
<dbReference type="PANTHER" id="PTHR43013:SF1">
    <property type="entry name" value="GLUTAMYL-TRNA REDUCTASE"/>
    <property type="match status" value="1"/>
</dbReference>
<reference evidence="18 19" key="1">
    <citation type="submission" date="2018-05" db="EMBL/GenBank/DDBJ databases">
        <title>Genomic Encyclopedia of Type Strains, Phase IV (KMG-IV): sequencing the most valuable type-strain genomes for metagenomic binning, comparative biology and taxonomic classification.</title>
        <authorList>
            <person name="Goeker M."/>
        </authorList>
    </citation>
    <scope>NUCLEOTIDE SEQUENCE [LARGE SCALE GENOMIC DNA]</scope>
    <source>
        <strain evidence="18 19">DSM 23606</strain>
    </source>
</reference>
<comment type="subunit">
    <text evidence="9">Homodimer.</text>
</comment>
<evidence type="ECO:0000313" key="19">
    <source>
        <dbReference type="Proteomes" id="UP000246569"/>
    </source>
</evidence>
<evidence type="ECO:0000256" key="12">
    <source>
        <dbReference type="PIRSR" id="PIRSR000445-3"/>
    </source>
</evidence>
<sequence length="424" mass="46357">MPLLAIGINHKTAPVSVRERLAFAPERLQQALRELVTAGIARAAAILSTCNRTEVYCGVDQSDAARICDWLSHYHAIPSTELSPFLYVHPDHEAVRHMLRVASGLDSLVLGEPQILGQVKDAYQVAASAGTLDSELERLFQHTFAVAKQVRTDTSIGASPVSVAFAAVVLARQIFGELSGQTALLLGAGETIELVARHLREQKVKRLIIANRTLERAHALAAEMGGYAIGLDEVDAHVAEADVIIASTASPTPLLQRPVVEQALKRRKHRPMLMVDIAVPRDIDPAISELEDVYLYTVDDLQEIIQENLRSRQAAAAEAEEIIDAEVAHFFAWQRAQQGSHLIRELRTQAASARDDCISRARQQLAQGRDPEQVINQLANTLTNKLIHAPSAALREACARGDIDSVELLRDIYSLPPLPPTESA</sequence>
<feature type="active site" description="Nucleophile" evidence="9 10">
    <location>
        <position position="50"/>
    </location>
</feature>
<accession>A0A317MQF7</accession>
<feature type="binding site" evidence="9 11">
    <location>
        <begin position="49"/>
        <end position="52"/>
    </location>
    <ligand>
        <name>substrate</name>
    </ligand>
</feature>
<dbReference type="SUPFAM" id="SSF51735">
    <property type="entry name" value="NAD(P)-binding Rossmann-fold domains"/>
    <property type="match status" value="1"/>
</dbReference>
<comment type="function">
    <text evidence="9">Catalyzes the NADPH-dependent reduction of glutamyl-tRNA(Glu) to glutamate 1-semialdehyde (GSA).</text>
</comment>
<feature type="binding site" evidence="9 11">
    <location>
        <position position="107"/>
    </location>
    <ligand>
        <name>substrate</name>
    </ligand>
</feature>
<dbReference type="NCBIfam" id="TIGR01035">
    <property type="entry name" value="hemA"/>
    <property type="match status" value="1"/>
</dbReference>
<evidence type="ECO:0000256" key="9">
    <source>
        <dbReference type="HAMAP-Rule" id="MF_00087"/>
    </source>
</evidence>
<evidence type="ECO:0000256" key="7">
    <source>
        <dbReference type="ARBA" id="ARBA00047464"/>
    </source>
</evidence>
<dbReference type="GO" id="GO:0019353">
    <property type="term" value="P:protoporphyrinogen IX biosynthetic process from glutamate"/>
    <property type="evidence" value="ECO:0007669"/>
    <property type="project" value="TreeGrafter"/>
</dbReference>
<dbReference type="EMBL" id="QGTJ01000014">
    <property type="protein sequence ID" value="PWV58689.1"/>
    <property type="molecule type" value="Genomic_DNA"/>
</dbReference>
<dbReference type="InterPro" id="IPR036291">
    <property type="entry name" value="NAD(P)-bd_dom_sf"/>
</dbReference>
<evidence type="ECO:0000256" key="3">
    <source>
        <dbReference type="ARBA" id="ARBA00012970"/>
    </source>
</evidence>
<dbReference type="InterPro" id="IPR036343">
    <property type="entry name" value="GluRdtase_N_sf"/>
</dbReference>
<dbReference type="FunFam" id="3.40.50.720:FF:000031">
    <property type="entry name" value="Glutamyl-tRNA reductase"/>
    <property type="match status" value="1"/>
</dbReference>
<dbReference type="OrthoDB" id="110209at2"/>
<organism evidence="18 19">
    <name type="scientific">Plasticicumulans acidivorans</name>
    <dbReference type="NCBI Taxonomy" id="886464"/>
    <lineage>
        <taxon>Bacteria</taxon>
        <taxon>Pseudomonadati</taxon>
        <taxon>Pseudomonadota</taxon>
        <taxon>Gammaproteobacteria</taxon>
        <taxon>Candidatus Competibacteraceae</taxon>
        <taxon>Plasticicumulans</taxon>
    </lineage>
</organism>
<dbReference type="InterPro" id="IPR015896">
    <property type="entry name" value="4pyrrol_synth_GluRdtase_dimer"/>
</dbReference>